<dbReference type="EMBL" id="JH159153">
    <property type="protein sequence ID" value="EGZ22447.1"/>
    <property type="molecule type" value="Genomic_DNA"/>
</dbReference>
<evidence type="ECO:0000313" key="2">
    <source>
        <dbReference type="EMBL" id="EGZ22447.1"/>
    </source>
</evidence>
<dbReference type="GO" id="GO:0030833">
    <property type="term" value="P:regulation of actin filament polymerization"/>
    <property type="evidence" value="ECO:0007669"/>
    <property type="project" value="InterPro"/>
</dbReference>
<feature type="compositionally biased region" description="Pro residues" evidence="1">
    <location>
        <begin position="1041"/>
        <end position="1050"/>
    </location>
</feature>
<keyword evidence="3" id="KW-1185">Reference proteome</keyword>
<name>G4Z763_PHYSP</name>
<proteinExistence type="predicted"/>
<gene>
    <name evidence="2" type="ORF">PHYSODRAFT_492880</name>
</gene>
<dbReference type="SMR" id="G4Z763"/>
<dbReference type="PIRSF" id="PIRSF008153">
    <property type="entry name" value="FMR1_interacting"/>
    <property type="match status" value="1"/>
</dbReference>
<evidence type="ECO:0000256" key="1">
    <source>
        <dbReference type="SAM" id="MobiDB-lite"/>
    </source>
</evidence>
<dbReference type="STRING" id="1094619.G4Z763"/>
<evidence type="ECO:0008006" key="4">
    <source>
        <dbReference type="Google" id="ProtNLM"/>
    </source>
</evidence>
<sequence>MELGLGSGGSSLGALRAFAASCCPQNERKTGGGCCADALVLATAPPPVNEEFAHEVAAAFVFADEMKTVRQLQSKCKEGKALVNAIYSSRSCARAFPPGVVADEADPNKMKQYHHAIFAVLQPQVEKIKQLSEYCSQAVVLLSDNIQRTTVHENMTRVIPDVMMDALVDIMDVILQLNHLQDTKSSLRNDFTVFKRVFVHVKDDLPDADVVERDIARLQEFMGSSYQAKGAMWDSLRHNLTNVKRYEQVTYLLLRHCVNHIENDTCTTPSSKFKYIRALSYLMAVLEGSDVWKKTNTLPGADKKVIEAAVKLIARFPVIPMLHETSIKPVNALQSQGSYRLESSNGASSSKNRDALFDILLATDFKKKHKERKFSQIPDRTASPSLCQIQMLRTAIDSMYARRSMGDLNAKSSTLFSFKKDLDSSDAESLQEFYHKSGAFPILLDLSTTLSELADFSSLWFREQYLELAKSVQIPAKISLPWLLIEHTLDGAATRVEPVLAVLDAYNDAGRCSLHELHQQHLYDEAEAEGELCFDHFVFLLAERVYLHYKSLAAKDACREWCGHESTQVRNLPTKGAAAAKRNPTLFSLNNALDTEEEGSKYESILTQSHVNVFGRNYDLTFQLGQRVDALLRKDLEGWFTKFEASDATCYVAMLDILKVLKKTHSSLSILGLDDFDDVFEETNDESLECLLGSSLSVDVPLLSRVHEQISQTIRTDLCQHFSLKFDNRRFTRMPLHEALMLTVGDQFAHEECLRKAKKHRLSRGSIFRTKIGNSTAVKAAKYGALEKTITGTHRACFGEPHVQALCKLLPKRQLLAVANDCIEFAVTKNVNAAQSNATEQSANSTDRLPSLFQCALERIDSMLKRSEIALEWEAVPDSQPEKMPNASSFYHVWCALEFLSCNRPREGGDYSLDQGESLSLREMFGDGVQLAGCSLVHLLGQRTLYDLWNVSQHVINVRHHEEVKAASEAQVALVSNSKKSRQKGEPSNAQTTVGTLDREMEDRAARFVVNAREMRATSKQIFHTLELAWPSGPRPAATFTPPPFSPPVNTPSSPLGAQYHR</sequence>
<protein>
    <recommendedName>
        <fullName evidence="4">CYRIA/CYRIB Rac1 binding domain-containing protein</fullName>
    </recommendedName>
</protein>
<dbReference type="Pfam" id="PF05994">
    <property type="entry name" value="FragX_IP"/>
    <property type="match status" value="2"/>
</dbReference>
<dbReference type="InParanoid" id="G4Z763"/>
<dbReference type="PANTHER" id="PTHR12195">
    <property type="entry name" value="CYTOPLASMIC FMR1-INTERACTING PROTEIN-RELATED"/>
    <property type="match status" value="1"/>
</dbReference>
<dbReference type="KEGG" id="psoj:PHYSODRAFT_492880"/>
<evidence type="ECO:0000313" key="3">
    <source>
        <dbReference type="Proteomes" id="UP000002640"/>
    </source>
</evidence>
<dbReference type="OMA" id="SRVHEQI"/>
<dbReference type="Proteomes" id="UP000002640">
    <property type="component" value="Unassembled WGS sequence"/>
</dbReference>
<dbReference type="RefSeq" id="XP_009525164.1">
    <property type="nucleotide sequence ID" value="XM_009526869.1"/>
</dbReference>
<accession>G4Z763</accession>
<dbReference type="GeneID" id="20656887"/>
<feature type="region of interest" description="Disordered" evidence="1">
    <location>
        <begin position="1033"/>
        <end position="1062"/>
    </location>
</feature>
<dbReference type="PRINTS" id="PR01698">
    <property type="entry name" value="CYTOFMRPINTP"/>
</dbReference>
<reference evidence="2 3" key="1">
    <citation type="journal article" date="2006" name="Science">
        <title>Phytophthora genome sequences uncover evolutionary origins and mechanisms of pathogenesis.</title>
        <authorList>
            <person name="Tyler B.M."/>
            <person name="Tripathy S."/>
            <person name="Zhang X."/>
            <person name="Dehal P."/>
            <person name="Jiang R.H."/>
            <person name="Aerts A."/>
            <person name="Arredondo F.D."/>
            <person name="Baxter L."/>
            <person name="Bensasson D."/>
            <person name="Beynon J.L."/>
            <person name="Chapman J."/>
            <person name="Damasceno C.M."/>
            <person name="Dorrance A.E."/>
            <person name="Dou D."/>
            <person name="Dickerman A.W."/>
            <person name="Dubchak I.L."/>
            <person name="Garbelotto M."/>
            <person name="Gijzen M."/>
            <person name="Gordon S.G."/>
            <person name="Govers F."/>
            <person name="Grunwald N.J."/>
            <person name="Huang W."/>
            <person name="Ivors K.L."/>
            <person name="Jones R.W."/>
            <person name="Kamoun S."/>
            <person name="Krampis K."/>
            <person name="Lamour K.H."/>
            <person name="Lee M.K."/>
            <person name="McDonald W.H."/>
            <person name="Medina M."/>
            <person name="Meijer H.J."/>
            <person name="Nordberg E.K."/>
            <person name="Maclean D.J."/>
            <person name="Ospina-Giraldo M.D."/>
            <person name="Morris P.F."/>
            <person name="Phuntumart V."/>
            <person name="Putnam N.H."/>
            <person name="Rash S."/>
            <person name="Rose J.K."/>
            <person name="Sakihama Y."/>
            <person name="Salamov A.A."/>
            <person name="Savidor A."/>
            <person name="Scheuring C.F."/>
            <person name="Smith B.M."/>
            <person name="Sobral B.W."/>
            <person name="Terry A."/>
            <person name="Torto-Alalibo T.A."/>
            <person name="Win J."/>
            <person name="Xu Z."/>
            <person name="Zhang H."/>
            <person name="Grigoriev I.V."/>
            <person name="Rokhsar D.S."/>
            <person name="Boore J.L."/>
        </authorList>
    </citation>
    <scope>NUCLEOTIDE SEQUENCE [LARGE SCALE GENOMIC DNA]</scope>
    <source>
        <strain evidence="2 3">P6497</strain>
    </source>
</reference>
<dbReference type="InterPro" id="IPR008081">
    <property type="entry name" value="Cytoplasmic_FMR1-int"/>
</dbReference>
<organism evidence="2 3">
    <name type="scientific">Phytophthora sojae (strain P6497)</name>
    <name type="common">Soybean stem and root rot agent</name>
    <name type="synonym">Phytophthora megasperma f. sp. glycines</name>
    <dbReference type="NCBI Taxonomy" id="1094619"/>
    <lineage>
        <taxon>Eukaryota</taxon>
        <taxon>Sar</taxon>
        <taxon>Stramenopiles</taxon>
        <taxon>Oomycota</taxon>
        <taxon>Peronosporomycetes</taxon>
        <taxon>Peronosporales</taxon>
        <taxon>Peronosporaceae</taxon>
        <taxon>Phytophthora</taxon>
    </lineage>
</organism>
<dbReference type="GO" id="GO:0031267">
    <property type="term" value="F:small GTPase binding"/>
    <property type="evidence" value="ECO:0007669"/>
    <property type="project" value="InterPro"/>
</dbReference>
<dbReference type="AlphaFoldDB" id="G4Z763"/>